<dbReference type="AlphaFoldDB" id="A0A8S1P4H6"/>
<sequence length="205" mass="24049">MIYCVSRTYSKTNKIQHQKSSSISTINSKPPETSHNSIHNFYVSNNMMLSILTVSGQESSNNQSQITQNTQDEDNQFYSYRKQLQKQLSERKVKRNYDLEPQTREDFSRQSIHIPVQIEPQQYQRQSSRTVPNLVQISSTPTKVQKLINPLIFNSCSNEISFGQYKFKKNEILQDENSMSNIQDDNTQIQMPMKFQPFQFKFSQQ</sequence>
<evidence type="ECO:0000313" key="2">
    <source>
        <dbReference type="Proteomes" id="UP000692954"/>
    </source>
</evidence>
<accession>A0A8S1P4H6</accession>
<protein>
    <submittedName>
        <fullName evidence="1">Uncharacterized protein</fullName>
    </submittedName>
</protein>
<dbReference type="EMBL" id="CAJJDN010000069">
    <property type="protein sequence ID" value="CAD8097775.1"/>
    <property type="molecule type" value="Genomic_DNA"/>
</dbReference>
<reference evidence="1" key="1">
    <citation type="submission" date="2021-01" db="EMBL/GenBank/DDBJ databases">
        <authorList>
            <consortium name="Genoscope - CEA"/>
            <person name="William W."/>
        </authorList>
    </citation>
    <scope>NUCLEOTIDE SEQUENCE</scope>
</reference>
<gene>
    <name evidence="1" type="ORF">PSON_ATCC_30995.1.T0690057</name>
</gene>
<proteinExistence type="predicted"/>
<comment type="caution">
    <text evidence="1">The sequence shown here is derived from an EMBL/GenBank/DDBJ whole genome shotgun (WGS) entry which is preliminary data.</text>
</comment>
<keyword evidence="2" id="KW-1185">Reference proteome</keyword>
<organism evidence="1 2">
    <name type="scientific">Paramecium sonneborni</name>
    <dbReference type="NCBI Taxonomy" id="65129"/>
    <lineage>
        <taxon>Eukaryota</taxon>
        <taxon>Sar</taxon>
        <taxon>Alveolata</taxon>
        <taxon>Ciliophora</taxon>
        <taxon>Intramacronucleata</taxon>
        <taxon>Oligohymenophorea</taxon>
        <taxon>Peniculida</taxon>
        <taxon>Parameciidae</taxon>
        <taxon>Paramecium</taxon>
    </lineage>
</organism>
<dbReference type="Proteomes" id="UP000692954">
    <property type="component" value="Unassembled WGS sequence"/>
</dbReference>
<evidence type="ECO:0000313" key="1">
    <source>
        <dbReference type="EMBL" id="CAD8097775.1"/>
    </source>
</evidence>
<name>A0A8S1P4H6_9CILI</name>
<dbReference type="OrthoDB" id="305645at2759"/>